<evidence type="ECO:0000259" key="19">
    <source>
        <dbReference type="PROSITE" id="PS51060"/>
    </source>
</evidence>
<evidence type="ECO:0000256" key="16">
    <source>
        <dbReference type="SAM" id="MobiDB-lite"/>
    </source>
</evidence>
<keyword evidence="22" id="KW-1185">Reference proteome</keyword>
<evidence type="ECO:0000256" key="7">
    <source>
        <dbReference type="ARBA" id="ARBA00022765"/>
    </source>
</evidence>
<evidence type="ECO:0000256" key="13">
    <source>
        <dbReference type="ARBA" id="ARBA00024347"/>
    </source>
</evidence>
<dbReference type="Pfam" id="PF02825">
    <property type="entry name" value="WWE"/>
    <property type="match status" value="2"/>
</dbReference>
<evidence type="ECO:0000259" key="18">
    <source>
        <dbReference type="PROSITE" id="PS51059"/>
    </source>
</evidence>
<gene>
    <name evidence="21" type="ORF">FSP39_008277</name>
</gene>
<dbReference type="GO" id="GO:0005730">
    <property type="term" value="C:nucleolus"/>
    <property type="evidence" value="ECO:0007669"/>
    <property type="project" value="TreeGrafter"/>
</dbReference>
<dbReference type="FunFam" id="3.90.228.10:FF:000002">
    <property type="entry name" value="Poly [ADP-ribose] polymerase"/>
    <property type="match status" value="1"/>
</dbReference>
<evidence type="ECO:0000256" key="9">
    <source>
        <dbReference type="ARBA" id="ARBA00022833"/>
    </source>
</evidence>
<dbReference type="SMART" id="SM00678">
    <property type="entry name" value="WWE"/>
    <property type="match status" value="1"/>
</dbReference>
<evidence type="ECO:0000256" key="3">
    <source>
        <dbReference type="ARBA" id="ARBA00022679"/>
    </source>
</evidence>
<dbReference type="FunFam" id="1.20.142.10:FF:000001">
    <property type="entry name" value="Poly [ADP-ribose] polymerase"/>
    <property type="match status" value="1"/>
</dbReference>
<dbReference type="SUPFAM" id="SSF142921">
    <property type="entry name" value="WGR domain-like"/>
    <property type="match status" value="1"/>
</dbReference>
<dbReference type="GO" id="GO:0008270">
    <property type="term" value="F:zinc ion binding"/>
    <property type="evidence" value="ECO:0007669"/>
    <property type="project" value="UniProtKB-KW"/>
</dbReference>
<dbReference type="InterPro" id="IPR008893">
    <property type="entry name" value="WGR_domain"/>
</dbReference>
<evidence type="ECO:0000256" key="6">
    <source>
        <dbReference type="ARBA" id="ARBA00022737"/>
    </source>
</evidence>
<keyword evidence="7" id="KW-0013">ADP-ribosylation</keyword>
<evidence type="ECO:0000256" key="4">
    <source>
        <dbReference type="ARBA" id="ARBA00022695"/>
    </source>
</evidence>
<proteinExistence type="inferred from homology"/>
<dbReference type="EMBL" id="VSWD01000012">
    <property type="protein sequence ID" value="KAK3085759.1"/>
    <property type="molecule type" value="Genomic_DNA"/>
</dbReference>
<dbReference type="GO" id="GO:0070212">
    <property type="term" value="P:protein poly-ADP-ribosylation"/>
    <property type="evidence" value="ECO:0007669"/>
    <property type="project" value="TreeGrafter"/>
</dbReference>
<keyword evidence="2 15" id="KW-0328">Glycosyltransferase</keyword>
<dbReference type="InterPro" id="IPR004102">
    <property type="entry name" value="Poly(ADP-ribose)pol_reg_dom"/>
</dbReference>
<comment type="catalytic activity">
    <reaction evidence="14">
        <text>NAD(+) + (ADP-D-ribosyl)n-acceptor = nicotinamide + (ADP-D-ribosyl)n+1-acceptor + H(+).</text>
        <dbReference type="EC" id="2.4.2.30"/>
    </reaction>
</comment>
<organism evidence="21 22">
    <name type="scientific">Pinctada imbricata</name>
    <name type="common">Atlantic pearl-oyster</name>
    <name type="synonym">Pinctada martensii</name>
    <dbReference type="NCBI Taxonomy" id="66713"/>
    <lineage>
        <taxon>Eukaryota</taxon>
        <taxon>Metazoa</taxon>
        <taxon>Spiralia</taxon>
        <taxon>Lophotrochozoa</taxon>
        <taxon>Mollusca</taxon>
        <taxon>Bivalvia</taxon>
        <taxon>Autobranchia</taxon>
        <taxon>Pteriomorphia</taxon>
        <taxon>Pterioida</taxon>
        <taxon>Pterioidea</taxon>
        <taxon>Pteriidae</taxon>
        <taxon>Pinctada</taxon>
    </lineage>
</organism>
<feature type="region of interest" description="Disordered" evidence="16">
    <location>
        <begin position="186"/>
        <end position="272"/>
    </location>
</feature>
<dbReference type="PROSITE" id="PS51060">
    <property type="entry name" value="PARP_ALPHA_HD"/>
    <property type="match status" value="1"/>
</dbReference>
<dbReference type="CDD" id="cd08003">
    <property type="entry name" value="WGR_PARP2_like"/>
    <property type="match status" value="1"/>
</dbReference>
<name>A0AA88XYP7_PINIB</name>
<dbReference type="Gene3D" id="1.20.142.10">
    <property type="entry name" value="Poly(ADP-ribose) polymerase, regulatory domain"/>
    <property type="match status" value="1"/>
</dbReference>
<dbReference type="PROSITE" id="PS51977">
    <property type="entry name" value="WGR"/>
    <property type="match status" value="1"/>
</dbReference>
<dbReference type="PANTHER" id="PTHR10459:SF60">
    <property type="entry name" value="POLY [ADP-RIBOSE] POLYMERASE 2"/>
    <property type="match status" value="1"/>
</dbReference>
<dbReference type="Pfam" id="PF05406">
    <property type="entry name" value="WGR"/>
    <property type="match status" value="1"/>
</dbReference>
<dbReference type="Pfam" id="PF00644">
    <property type="entry name" value="PARP"/>
    <property type="match status" value="1"/>
</dbReference>
<evidence type="ECO:0000259" key="17">
    <source>
        <dbReference type="PROSITE" id="PS50918"/>
    </source>
</evidence>
<evidence type="ECO:0000256" key="12">
    <source>
        <dbReference type="ARBA" id="ARBA00023242"/>
    </source>
</evidence>
<keyword evidence="11" id="KW-0238">DNA-binding</keyword>
<protein>
    <recommendedName>
        <fullName evidence="15">Poly [ADP-ribose] polymerase</fullName>
        <shortName evidence="15">PARP</shortName>
        <ecNumber evidence="15">2.4.2.-</ecNumber>
    </recommendedName>
</protein>
<dbReference type="PROSITE" id="PS51059">
    <property type="entry name" value="PARP_CATALYTIC"/>
    <property type="match status" value="1"/>
</dbReference>
<keyword evidence="12" id="KW-0539">Nucleus</keyword>
<dbReference type="InterPro" id="IPR018123">
    <property type="entry name" value="WWE-dom_subgr"/>
</dbReference>
<dbReference type="GO" id="GO:0003677">
    <property type="term" value="F:DNA binding"/>
    <property type="evidence" value="ECO:0007669"/>
    <property type="project" value="UniProtKB-KW"/>
</dbReference>
<dbReference type="GO" id="GO:0003950">
    <property type="term" value="F:NAD+ poly-ADP-ribosyltransferase activity"/>
    <property type="evidence" value="ECO:0007669"/>
    <property type="project" value="UniProtKB-UniRule"/>
</dbReference>
<dbReference type="InterPro" id="IPR036930">
    <property type="entry name" value="WGR_dom_sf"/>
</dbReference>
<dbReference type="SUPFAM" id="SSF56399">
    <property type="entry name" value="ADP-ribosylation"/>
    <property type="match status" value="1"/>
</dbReference>
<dbReference type="InterPro" id="IPR004170">
    <property type="entry name" value="WWE_dom"/>
</dbReference>
<evidence type="ECO:0000313" key="22">
    <source>
        <dbReference type="Proteomes" id="UP001186944"/>
    </source>
</evidence>
<evidence type="ECO:0000256" key="10">
    <source>
        <dbReference type="ARBA" id="ARBA00023027"/>
    </source>
</evidence>
<dbReference type="Pfam" id="PF02877">
    <property type="entry name" value="PARP_reg"/>
    <property type="match status" value="1"/>
</dbReference>
<evidence type="ECO:0000256" key="5">
    <source>
        <dbReference type="ARBA" id="ARBA00022723"/>
    </source>
</evidence>
<evidence type="ECO:0000259" key="20">
    <source>
        <dbReference type="PROSITE" id="PS51977"/>
    </source>
</evidence>
<feature type="domain" description="WWE" evidence="17">
    <location>
        <begin position="117"/>
        <end position="191"/>
    </location>
</feature>
<dbReference type="AlphaFoldDB" id="A0AA88XYP7"/>
<dbReference type="SMART" id="SM00773">
    <property type="entry name" value="WGR"/>
    <property type="match status" value="1"/>
</dbReference>
<keyword evidence="6" id="KW-0677">Repeat</keyword>
<dbReference type="CDD" id="cd01437">
    <property type="entry name" value="parp_like"/>
    <property type="match status" value="1"/>
</dbReference>
<dbReference type="Gene3D" id="2.20.140.10">
    <property type="entry name" value="WGR domain"/>
    <property type="match status" value="1"/>
</dbReference>
<evidence type="ECO:0000256" key="1">
    <source>
        <dbReference type="ARBA" id="ARBA00004123"/>
    </source>
</evidence>
<dbReference type="PROSITE" id="PS50918">
    <property type="entry name" value="WWE"/>
    <property type="match status" value="1"/>
</dbReference>
<keyword evidence="5" id="KW-0479">Metal-binding</keyword>
<dbReference type="GO" id="GO:0016779">
    <property type="term" value="F:nucleotidyltransferase activity"/>
    <property type="evidence" value="ECO:0007669"/>
    <property type="project" value="UniProtKB-KW"/>
</dbReference>
<comment type="caution">
    <text evidence="21">The sequence shown here is derived from an EMBL/GenBank/DDBJ whole genome shotgun (WGS) entry which is preliminary data.</text>
</comment>
<dbReference type="SUPFAM" id="SSF117839">
    <property type="entry name" value="WWE domain"/>
    <property type="match status" value="2"/>
</dbReference>
<evidence type="ECO:0000256" key="2">
    <source>
        <dbReference type="ARBA" id="ARBA00022676"/>
    </source>
</evidence>
<keyword evidence="10 15" id="KW-0520">NAD</keyword>
<keyword evidence="9" id="KW-0862">Zinc</keyword>
<dbReference type="FunFam" id="2.20.140.10:FF:000001">
    <property type="entry name" value="Poly [ADP-ribose] polymerase"/>
    <property type="match status" value="1"/>
</dbReference>
<sequence length="770" mass="86591">MESKPTLYVILSMRSMFVGVVILAANAKRTANDESEGSSAKKSRSGASTIDGFSVRWEWEGDKGVWMQYAEEMNNELIDAFVGGKKQMDFDVGPKVTMQIIFDKMVQKNKRTGWERRLRCALADKKDFYIWQWEDENGKWNPYDVKTSIALEKADESDTVDFEAYHRSYSIDVKKKEQINTVTKVKRKVDRVKSASESPEPTDVKPVPSASSSNGTTKKGKGSGVKVKEEPEDEEEEEVKPKASGKGKKGSAKSGGKKGKSGGAKGDDEGTEEIVKTRVVTGKAPVDEECTTMLNKAHIFSEGQDIWDCMLNQTNVGNNNNKYYIIQLLEENAKKSYHVWQRWGRVGYSGQNNLVPCGPDLDQAKKIFTKKFQDKTKNDWYSRASFTKYAGKYDLLEIDYGAKGDEVDAKIKKEDSDIKLPDSKLDKRLQDLINLICDVKLMEDTVREMKYDSKKAPLGKLTADQIKAGYAALKKIETCINNGKFGPALTEACNEFYTRIPHDFGMRTPPLIRDKETVEMKMQLLEALGDIEIAIKTMKMGDKSENPVDRHYHALECDLEPIGKSDDDFKLVNEYLQSTHASTHNQYKMQLEELFQVCKDEEVKKFNDVGNRQLLWHGSRLTNWVGILNKGLRIAPPEAPVTGYMFGKGVYFADMSSKSANYCFTTRAKNTGLILLCEVALGTTNDLLAADYKADKLPSGKHSVRGLGAIAPDPTTTKTLPDGMKVPIGKGKNTGVKNPSGYTLNYNEYIVYDTKQIKMKYLLRVKFNYK</sequence>
<feature type="domain" description="PARP alpha-helical" evidence="19">
    <location>
        <begin position="422"/>
        <end position="539"/>
    </location>
</feature>
<evidence type="ECO:0000256" key="15">
    <source>
        <dbReference type="RuleBase" id="RU362114"/>
    </source>
</evidence>
<evidence type="ECO:0000256" key="14">
    <source>
        <dbReference type="ARBA" id="ARBA00033987"/>
    </source>
</evidence>
<dbReference type="PANTHER" id="PTHR10459">
    <property type="entry name" value="DNA LIGASE"/>
    <property type="match status" value="1"/>
</dbReference>
<keyword evidence="4" id="KW-0548">Nucleotidyltransferase</keyword>
<dbReference type="Gene3D" id="3.30.720.50">
    <property type="match status" value="2"/>
</dbReference>
<feature type="compositionally biased region" description="Basic residues" evidence="16">
    <location>
        <begin position="243"/>
        <end position="260"/>
    </location>
</feature>
<dbReference type="InterPro" id="IPR050800">
    <property type="entry name" value="ARTD/PARP"/>
</dbReference>
<evidence type="ECO:0000256" key="11">
    <source>
        <dbReference type="ARBA" id="ARBA00023125"/>
    </source>
</evidence>
<accession>A0AA88XYP7</accession>
<evidence type="ECO:0000256" key="8">
    <source>
        <dbReference type="ARBA" id="ARBA00022771"/>
    </source>
</evidence>
<dbReference type="GO" id="GO:1990404">
    <property type="term" value="F:NAD+-protein mono-ADP-ribosyltransferase activity"/>
    <property type="evidence" value="ECO:0007669"/>
    <property type="project" value="TreeGrafter"/>
</dbReference>
<reference evidence="21" key="1">
    <citation type="submission" date="2019-08" db="EMBL/GenBank/DDBJ databases">
        <title>The improved chromosome-level genome for the pearl oyster Pinctada fucata martensii using PacBio sequencing and Hi-C.</title>
        <authorList>
            <person name="Zheng Z."/>
        </authorList>
    </citation>
    <scope>NUCLEOTIDE SEQUENCE</scope>
    <source>
        <strain evidence="21">ZZ-2019</strain>
        <tissue evidence="21">Adductor muscle</tissue>
    </source>
</reference>
<dbReference type="EC" id="2.4.2.-" evidence="15"/>
<dbReference type="GO" id="GO:0006302">
    <property type="term" value="P:double-strand break repair"/>
    <property type="evidence" value="ECO:0007669"/>
    <property type="project" value="TreeGrafter"/>
</dbReference>
<feature type="domain" description="WGR" evidence="20">
    <location>
        <begin position="296"/>
        <end position="393"/>
    </location>
</feature>
<dbReference type="InterPro" id="IPR037197">
    <property type="entry name" value="WWE_dom_sf"/>
</dbReference>
<dbReference type="Gene3D" id="3.90.228.10">
    <property type="match status" value="1"/>
</dbReference>
<keyword evidence="8" id="KW-0863">Zinc-finger</keyword>
<dbReference type="Proteomes" id="UP001186944">
    <property type="component" value="Unassembled WGS sequence"/>
</dbReference>
<feature type="domain" description="PARP catalytic" evidence="18">
    <location>
        <begin position="546"/>
        <end position="770"/>
    </location>
</feature>
<comment type="subcellular location">
    <subcellularLocation>
        <location evidence="1">Nucleus</location>
    </subcellularLocation>
</comment>
<evidence type="ECO:0000313" key="21">
    <source>
        <dbReference type="EMBL" id="KAK3085759.1"/>
    </source>
</evidence>
<keyword evidence="3 15" id="KW-0808">Transferase</keyword>
<dbReference type="InterPro" id="IPR012317">
    <property type="entry name" value="Poly(ADP-ribose)pol_cat_dom"/>
</dbReference>
<dbReference type="InterPro" id="IPR036616">
    <property type="entry name" value="Poly(ADP-ribose)pol_reg_dom_sf"/>
</dbReference>
<dbReference type="SUPFAM" id="SSF47587">
    <property type="entry name" value="Domain of poly(ADP-ribose) polymerase"/>
    <property type="match status" value="1"/>
</dbReference>
<comment type="similarity">
    <text evidence="13">Belongs to the ARTD/PARP family.</text>
</comment>